<gene>
    <name evidence="1" type="ORF">C5F50_08650</name>
</gene>
<dbReference type="AlphaFoldDB" id="A0A7D5M4N0"/>
<sequence length="111" mass="12563">MTEIILEMLGDNDYRKMLDMLIDKSMKPQEILNEIDIPQASGYRKIEALVNAGLLVEDEKIQGTSGRPAVKLTTLYRGLNMNVVKNRVTMQVKISRSMLEKSTILSTLYSV</sequence>
<dbReference type="KEGG" id="nue:C5F50_08650"/>
<organism evidence="1 2">
    <name type="scientific">Nitrosopumilus ureiphilus</name>
    <dbReference type="NCBI Taxonomy" id="1470067"/>
    <lineage>
        <taxon>Archaea</taxon>
        <taxon>Nitrososphaerota</taxon>
        <taxon>Nitrososphaeria</taxon>
        <taxon>Nitrosopumilales</taxon>
        <taxon>Nitrosopumilaceae</taxon>
        <taxon>Nitrosopumilus</taxon>
    </lineage>
</organism>
<evidence type="ECO:0000313" key="1">
    <source>
        <dbReference type="EMBL" id="QLH07134.1"/>
    </source>
</evidence>
<dbReference type="OrthoDB" id="311452at2157"/>
<dbReference type="RefSeq" id="WP_179370999.1">
    <property type="nucleotide sequence ID" value="NZ_CP026995.1"/>
</dbReference>
<evidence type="ECO:0000313" key="2">
    <source>
        <dbReference type="Proteomes" id="UP000509478"/>
    </source>
</evidence>
<name>A0A7D5M4N0_9ARCH</name>
<dbReference type="InterPro" id="IPR036390">
    <property type="entry name" value="WH_DNA-bd_sf"/>
</dbReference>
<evidence type="ECO:0008006" key="3">
    <source>
        <dbReference type="Google" id="ProtNLM"/>
    </source>
</evidence>
<dbReference type="Proteomes" id="UP000509478">
    <property type="component" value="Chromosome"/>
</dbReference>
<keyword evidence="2" id="KW-1185">Reference proteome</keyword>
<dbReference type="InterPro" id="IPR036388">
    <property type="entry name" value="WH-like_DNA-bd_sf"/>
</dbReference>
<dbReference type="EMBL" id="CP026995">
    <property type="protein sequence ID" value="QLH07134.1"/>
    <property type="molecule type" value="Genomic_DNA"/>
</dbReference>
<dbReference type="GeneID" id="56068165"/>
<proteinExistence type="predicted"/>
<reference evidence="1 2" key="1">
    <citation type="submission" date="2018-02" db="EMBL/GenBank/DDBJ databases">
        <title>Complete genome of Nitrosopumilus ureaphilus PS0.</title>
        <authorList>
            <person name="Qin W."/>
            <person name="Zheng Y."/>
            <person name="Stahl D.A."/>
        </authorList>
    </citation>
    <scope>NUCLEOTIDE SEQUENCE [LARGE SCALE GENOMIC DNA]</scope>
    <source>
        <strain evidence="1 2">PS0</strain>
    </source>
</reference>
<dbReference type="SUPFAM" id="SSF46785">
    <property type="entry name" value="Winged helix' DNA-binding domain"/>
    <property type="match status" value="1"/>
</dbReference>
<accession>A0A7D5M4N0</accession>
<dbReference type="Gene3D" id="1.10.10.10">
    <property type="entry name" value="Winged helix-like DNA-binding domain superfamily/Winged helix DNA-binding domain"/>
    <property type="match status" value="1"/>
</dbReference>
<protein>
    <recommendedName>
        <fullName evidence="3">Transcriptional regulator</fullName>
    </recommendedName>
</protein>